<keyword evidence="1" id="KW-0472">Membrane</keyword>
<reference evidence="2" key="1">
    <citation type="journal article" date="2022" name="J Environ Chem Eng">
        <title>Biodegradation of petroleum oil using a constructed nonpathogenic and heavy metal-tolerant bacterial consortium isolated from marine sponges.</title>
        <authorList>
            <person name="Dechsakulwatana C."/>
            <person name="Rungsihiranrut A."/>
            <person name="Muangchinda C."/>
            <person name="Ningthoujam R."/>
            <person name="Klankeo P."/>
            <person name="Pinyakong O."/>
        </authorList>
    </citation>
    <scope>NUCLEOTIDE SEQUENCE</scope>
    <source>
        <strain evidence="2">TL01-2</strain>
    </source>
</reference>
<reference evidence="2" key="2">
    <citation type="submission" date="2022-12" db="EMBL/GenBank/DDBJ databases">
        <authorList>
            <person name="Dechsakulwatana C."/>
            <person name="Rungsihiranrut A."/>
            <person name="Muangchinda C."/>
            <person name="Ningthoujam R."/>
            <person name="Klankeo P."/>
            <person name="Pinyakong O."/>
        </authorList>
    </citation>
    <scope>NUCLEOTIDE SEQUENCE</scope>
    <source>
        <strain evidence="2">TL01-2</strain>
    </source>
</reference>
<name>A0AAX6NDC5_PRIAR</name>
<keyword evidence="1" id="KW-0812">Transmembrane</keyword>
<keyword evidence="1" id="KW-1133">Transmembrane helix</keyword>
<dbReference type="Proteomes" id="UP001269400">
    <property type="component" value="Unassembled WGS sequence"/>
</dbReference>
<gene>
    <name evidence="2" type="ORF">O0Q50_21980</name>
</gene>
<protein>
    <submittedName>
        <fullName evidence="2">Uncharacterized protein</fullName>
    </submittedName>
</protein>
<dbReference type="EMBL" id="JAPTGD010000002">
    <property type="protein sequence ID" value="MDU9693852.1"/>
    <property type="molecule type" value="Genomic_DNA"/>
</dbReference>
<comment type="caution">
    <text evidence="2">The sequence shown here is derived from an EMBL/GenBank/DDBJ whole genome shotgun (WGS) entry which is preliminary data.</text>
</comment>
<feature type="transmembrane region" description="Helical" evidence="1">
    <location>
        <begin position="27"/>
        <end position="48"/>
    </location>
</feature>
<evidence type="ECO:0000256" key="1">
    <source>
        <dbReference type="SAM" id="Phobius"/>
    </source>
</evidence>
<evidence type="ECO:0000313" key="3">
    <source>
        <dbReference type="Proteomes" id="UP001269400"/>
    </source>
</evidence>
<dbReference type="AlphaFoldDB" id="A0AAX6NDC5"/>
<evidence type="ECO:0000313" key="2">
    <source>
        <dbReference type="EMBL" id="MDU9693852.1"/>
    </source>
</evidence>
<accession>A0AAX6NDC5</accession>
<sequence length="61" mass="7090">MFWNYLNMLTGIFIAVANYINPGFRGVFEWIMVGCGVLIFAYNLIVILNQKQNKEISKEED</sequence>
<feature type="transmembrane region" description="Helical" evidence="1">
    <location>
        <begin position="5"/>
        <end position="21"/>
    </location>
</feature>
<organism evidence="2 3">
    <name type="scientific">Priestia aryabhattai</name>
    <name type="common">Bacillus aryabhattai</name>
    <dbReference type="NCBI Taxonomy" id="412384"/>
    <lineage>
        <taxon>Bacteria</taxon>
        <taxon>Bacillati</taxon>
        <taxon>Bacillota</taxon>
        <taxon>Bacilli</taxon>
        <taxon>Bacillales</taxon>
        <taxon>Bacillaceae</taxon>
        <taxon>Priestia</taxon>
    </lineage>
</organism>
<proteinExistence type="predicted"/>
<dbReference type="RefSeq" id="WP_316911070.1">
    <property type="nucleotide sequence ID" value="NZ_JAPTGD010000002.1"/>
</dbReference>